<proteinExistence type="predicted"/>
<gene>
    <name evidence="2" type="ORF">LWI29_021083</name>
</gene>
<dbReference type="Pfam" id="PF22486">
    <property type="entry name" value="MATH_2"/>
    <property type="match status" value="1"/>
</dbReference>
<accession>A0AA39VZM9</accession>
<dbReference type="PROSITE" id="PS50144">
    <property type="entry name" value="MATH"/>
    <property type="match status" value="2"/>
</dbReference>
<keyword evidence="3" id="KW-1185">Reference proteome</keyword>
<comment type="caution">
    <text evidence="2">The sequence shown here is derived from an EMBL/GenBank/DDBJ whole genome shotgun (WGS) entry which is preliminary data.</text>
</comment>
<dbReference type="InterPro" id="IPR002083">
    <property type="entry name" value="MATH/TRAF_dom"/>
</dbReference>
<dbReference type="InterPro" id="IPR008974">
    <property type="entry name" value="TRAF-like"/>
</dbReference>
<reference evidence="2" key="2">
    <citation type="submission" date="2023-06" db="EMBL/GenBank/DDBJ databases">
        <authorList>
            <person name="Swenson N.G."/>
            <person name="Wegrzyn J.L."/>
            <person name="Mcevoy S.L."/>
        </authorList>
    </citation>
    <scope>NUCLEOTIDE SEQUENCE</scope>
    <source>
        <strain evidence="2">NS2018</strain>
        <tissue evidence="2">Leaf</tissue>
    </source>
</reference>
<sequence>MNTRFGIAKFINLNTFCNPVNGYLIDDVCTFGVEVFVVKNTLNERCLSMINDPTTYFYSWKVTKFSTLGKERYESDSFGYYNWNIVLYPEGNGGGKGNSISIYLDVSPSSIPDDTKLVVKFTMRVKDQKNGRHVEFEDNHFNSSNNGDWGWSRFLSLAELKDPKNGFVVNDTLIIEAEVTLLGLVVVES</sequence>
<dbReference type="AlphaFoldDB" id="A0AA39VZM9"/>
<evidence type="ECO:0000313" key="2">
    <source>
        <dbReference type="EMBL" id="KAK0597028.1"/>
    </source>
</evidence>
<evidence type="ECO:0000313" key="3">
    <source>
        <dbReference type="Proteomes" id="UP001168877"/>
    </source>
</evidence>
<feature type="domain" description="MATH" evidence="1">
    <location>
        <begin position="1"/>
        <end position="35"/>
    </location>
</feature>
<name>A0AA39VZM9_ACESA</name>
<dbReference type="SUPFAM" id="SSF49599">
    <property type="entry name" value="TRAF domain-like"/>
    <property type="match status" value="2"/>
</dbReference>
<organism evidence="2 3">
    <name type="scientific">Acer saccharum</name>
    <name type="common">Sugar maple</name>
    <dbReference type="NCBI Taxonomy" id="4024"/>
    <lineage>
        <taxon>Eukaryota</taxon>
        <taxon>Viridiplantae</taxon>
        <taxon>Streptophyta</taxon>
        <taxon>Embryophyta</taxon>
        <taxon>Tracheophyta</taxon>
        <taxon>Spermatophyta</taxon>
        <taxon>Magnoliopsida</taxon>
        <taxon>eudicotyledons</taxon>
        <taxon>Gunneridae</taxon>
        <taxon>Pentapetalae</taxon>
        <taxon>rosids</taxon>
        <taxon>malvids</taxon>
        <taxon>Sapindales</taxon>
        <taxon>Sapindaceae</taxon>
        <taxon>Hippocastanoideae</taxon>
        <taxon>Acereae</taxon>
        <taxon>Acer</taxon>
    </lineage>
</organism>
<feature type="domain" description="MATH" evidence="1">
    <location>
        <begin position="55"/>
        <end position="179"/>
    </location>
</feature>
<evidence type="ECO:0000259" key="1">
    <source>
        <dbReference type="PROSITE" id="PS50144"/>
    </source>
</evidence>
<dbReference type="Gene3D" id="2.60.210.10">
    <property type="entry name" value="Apoptosis, Tumor Necrosis Factor Receptor Associated Protein 2, Chain A"/>
    <property type="match status" value="2"/>
</dbReference>
<dbReference type="CDD" id="cd00121">
    <property type="entry name" value="MATH"/>
    <property type="match status" value="1"/>
</dbReference>
<dbReference type="EMBL" id="JAUESC010000004">
    <property type="protein sequence ID" value="KAK0597028.1"/>
    <property type="molecule type" value="Genomic_DNA"/>
</dbReference>
<dbReference type="PANTHER" id="PTHR46162">
    <property type="entry name" value="TRAF-LIKE FAMILY PROTEIN"/>
    <property type="match status" value="1"/>
</dbReference>
<dbReference type="PANTHER" id="PTHR46162:SF9">
    <property type="entry name" value="MATH DOMAIN-CONTAINING PROTEIN"/>
    <property type="match status" value="1"/>
</dbReference>
<reference evidence="2" key="1">
    <citation type="journal article" date="2022" name="Plant J.">
        <title>Strategies of tolerance reflected in two North American maple genomes.</title>
        <authorList>
            <person name="McEvoy S.L."/>
            <person name="Sezen U.U."/>
            <person name="Trouern-Trend A."/>
            <person name="McMahon S.M."/>
            <person name="Schaberg P.G."/>
            <person name="Yang J."/>
            <person name="Wegrzyn J.L."/>
            <person name="Swenson N.G."/>
        </authorList>
    </citation>
    <scope>NUCLEOTIDE SEQUENCE</scope>
    <source>
        <strain evidence="2">NS2018</strain>
    </source>
</reference>
<dbReference type="SMART" id="SM00061">
    <property type="entry name" value="MATH"/>
    <property type="match status" value="1"/>
</dbReference>
<dbReference type="Proteomes" id="UP001168877">
    <property type="component" value="Unassembled WGS sequence"/>
</dbReference>
<protein>
    <recommendedName>
        <fullName evidence="1">MATH domain-containing protein</fullName>
    </recommendedName>
</protein>